<dbReference type="GO" id="GO:0140580">
    <property type="term" value="F:mitochondrion autophagosome adaptor activity"/>
    <property type="evidence" value="ECO:0007669"/>
    <property type="project" value="InterPro"/>
</dbReference>
<proteinExistence type="predicted"/>
<protein>
    <submittedName>
        <fullName evidence="1">Uncharacterized protein</fullName>
    </submittedName>
</protein>
<comment type="caution">
    <text evidence="1">The sequence shown here is derived from an EMBL/GenBank/DDBJ whole genome shotgun (WGS) entry which is preliminary data.</text>
</comment>
<dbReference type="OrthoDB" id="2430343at2759"/>
<evidence type="ECO:0000313" key="2">
    <source>
        <dbReference type="Proteomes" id="UP000268093"/>
    </source>
</evidence>
<accession>A0A432ZZG5</accession>
<dbReference type="PANTHER" id="PTHR38699">
    <property type="entry name" value="CHROMOSOME 1, WHOLE GENOME SHOTGUN SEQUENCE"/>
    <property type="match status" value="1"/>
</dbReference>
<dbReference type="EMBL" id="RBNI01025238">
    <property type="protein sequence ID" value="RUO95860.1"/>
    <property type="molecule type" value="Genomic_DNA"/>
</dbReference>
<dbReference type="PANTHER" id="PTHR38699:SF1">
    <property type="entry name" value="MITOPHAGY RECEPTOR ATG43"/>
    <property type="match status" value="1"/>
</dbReference>
<sequence length="244" mass="27858">MQRITLARVTLPTISKMTSAPTPTDRPVLLEIPGTPTAEITAFPDPIPSISQLDAEPRSLFTTQRPFNPANVAPFPTTSFSSSNRTPPSVILSLDDFELAGLRESEDYENENDYYDSDYDSDGHARTPRLRRRRRRQKRGGRPAPSRAFSHQFDQAPLVPAIPDMRFEQHLLKSVAAQVEQGRSKRHIFWTTIVRDQVIMPFFNGFAWKLAGLWWLWVRMRRHGSAGGRGFWRGVWAGAHVYLR</sequence>
<dbReference type="Proteomes" id="UP000268093">
    <property type="component" value="Unassembled WGS sequence"/>
</dbReference>
<name>A0A432ZZG5_9FUNG</name>
<dbReference type="InterPro" id="IPR013898">
    <property type="entry name" value="Atg43"/>
</dbReference>
<dbReference type="GO" id="GO:0000423">
    <property type="term" value="P:mitophagy"/>
    <property type="evidence" value="ECO:0007669"/>
    <property type="project" value="InterPro"/>
</dbReference>
<reference evidence="1 2" key="1">
    <citation type="journal article" date="2018" name="New Phytol.">
        <title>Phylogenomics of Endogonaceae and evolution of mycorrhizas within Mucoromycota.</title>
        <authorList>
            <person name="Chang Y."/>
            <person name="Desiro A."/>
            <person name="Na H."/>
            <person name="Sandor L."/>
            <person name="Lipzen A."/>
            <person name="Clum A."/>
            <person name="Barry K."/>
            <person name="Grigoriev I.V."/>
            <person name="Martin F.M."/>
            <person name="Stajich J.E."/>
            <person name="Smith M.E."/>
            <person name="Bonito G."/>
            <person name="Spatafora J.W."/>
        </authorList>
    </citation>
    <scope>NUCLEOTIDE SEQUENCE [LARGE SCALE GENOMIC DNA]</scope>
    <source>
        <strain evidence="1 2">GMNB39</strain>
    </source>
</reference>
<evidence type="ECO:0000313" key="1">
    <source>
        <dbReference type="EMBL" id="RUO95860.1"/>
    </source>
</evidence>
<organism evidence="1 2">
    <name type="scientific">Jimgerdemannia flammicorona</name>
    <dbReference type="NCBI Taxonomy" id="994334"/>
    <lineage>
        <taxon>Eukaryota</taxon>
        <taxon>Fungi</taxon>
        <taxon>Fungi incertae sedis</taxon>
        <taxon>Mucoromycota</taxon>
        <taxon>Mucoromycotina</taxon>
        <taxon>Endogonomycetes</taxon>
        <taxon>Endogonales</taxon>
        <taxon>Endogonaceae</taxon>
        <taxon>Jimgerdemannia</taxon>
    </lineage>
</organism>
<keyword evidence="2" id="KW-1185">Reference proteome</keyword>
<gene>
    <name evidence="1" type="ORF">BC936DRAFT_143075</name>
</gene>